<dbReference type="PANTHER" id="PTHR12992:SF45">
    <property type="entry name" value="NUDIX HYDROLASE DOMAIN-CONTAINING PROTEIN"/>
    <property type="match status" value="1"/>
</dbReference>
<organism evidence="2 3">
    <name type="scientific">Papiliotrema laurentii</name>
    <name type="common">Cryptococcus laurentii</name>
    <dbReference type="NCBI Taxonomy" id="5418"/>
    <lineage>
        <taxon>Eukaryota</taxon>
        <taxon>Fungi</taxon>
        <taxon>Dikarya</taxon>
        <taxon>Basidiomycota</taxon>
        <taxon>Agaricomycotina</taxon>
        <taxon>Tremellomycetes</taxon>
        <taxon>Tremellales</taxon>
        <taxon>Rhynchogastremaceae</taxon>
        <taxon>Papiliotrema</taxon>
    </lineage>
</organism>
<dbReference type="PANTHER" id="PTHR12992">
    <property type="entry name" value="NUDIX HYDROLASE"/>
    <property type="match status" value="1"/>
</dbReference>
<dbReference type="InterPro" id="IPR015797">
    <property type="entry name" value="NUDIX_hydrolase-like_dom_sf"/>
</dbReference>
<evidence type="ECO:0000313" key="3">
    <source>
        <dbReference type="Proteomes" id="UP001182556"/>
    </source>
</evidence>
<feature type="domain" description="Nudix hydrolase" evidence="1">
    <location>
        <begin position="52"/>
        <end position="201"/>
    </location>
</feature>
<dbReference type="Gene3D" id="3.90.79.10">
    <property type="entry name" value="Nucleoside Triphosphate Pyrophosphohydrolase"/>
    <property type="match status" value="1"/>
</dbReference>
<dbReference type="PROSITE" id="PS51462">
    <property type="entry name" value="NUDIX"/>
    <property type="match status" value="1"/>
</dbReference>
<dbReference type="InterPro" id="IPR000086">
    <property type="entry name" value="NUDIX_hydrolase_dom"/>
</dbReference>
<name>A0AAD9CUC7_PAPLA</name>
<dbReference type="GO" id="GO:0015938">
    <property type="term" value="P:coenzyme A catabolic process"/>
    <property type="evidence" value="ECO:0007669"/>
    <property type="project" value="TreeGrafter"/>
</dbReference>
<dbReference type="InterPro" id="IPR045121">
    <property type="entry name" value="CoAse"/>
</dbReference>
<sequence>MAVQHIAKPAVNEETEGLIPDWAREGLSEESQRCLDNLARYKAPEIPDFGLVKQAAVLVVLFQEPGDDQLSVLLTTRSKTLRRHPNQTALPGGKVDPEDPSPRFTARREAFEETGFPLEPHKHIHHLTTLDPVVTILPLNAHIRNHIIVIPVVCFVSDYSIIQGLVPSPDEVDRIFTHPLKGCHEGRVWGKDQDELVEIGGEWWPHTEEFYCAENRTGATGGYRMHRFRTKHSPIKGLTADILINTATVAYDSPPAFTRFAPHQPAFSTVIANVVLELPNVLELESSRAEVLAQGKEHRPLEWGGTELGVRIPSGETWHERA</sequence>
<evidence type="ECO:0000313" key="2">
    <source>
        <dbReference type="EMBL" id="KAK1921680.1"/>
    </source>
</evidence>
<dbReference type="GO" id="GO:0010945">
    <property type="term" value="F:coenzyme A diphosphatase activity"/>
    <property type="evidence" value="ECO:0007669"/>
    <property type="project" value="InterPro"/>
</dbReference>
<proteinExistence type="predicted"/>
<dbReference type="SUPFAM" id="SSF55811">
    <property type="entry name" value="Nudix"/>
    <property type="match status" value="1"/>
</dbReference>
<dbReference type="CDD" id="cd03426">
    <property type="entry name" value="NUDIX_CoAse_Nudt7"/>
    <property type="match status" value="1"/>
</dbReference>
<dbReference type="Proteomes" id="UP001182556">
    <property type="component" value="Unassembled WGS sequence"/>
</dbReference>
<reference evidence="2" key="1">
    <citation type="submission" date="2023-02" db="EMBL/GenBank/DDBJ databases">
        <title>Identification and recombinant expression of a fungal hydrolase from Papiliotrema laurentii that hydrolyzes apple cutin and clears colloidal polyester polyurethane.</title>
        <authorList>
            <consortium name="DOE Joint Genome Institute"/>
            <person name="Roman V.A."/>
            <person name="Bojanowski C."/>
            <person name="Crable B.R."/>
            <person name="Wagner D.N."/>
            <person name="Hung C.S."/>
            <person name="Nadeau L.J."/>
            <person name="Schratz L."/>
            <person name="Haridas S."/>
            <person name="Pangilinan J."/>
            <person name="Lipzen A."/>
            <person name="Na H."/>
            <person name="Yan M."/>
            <person name="Ng V."/>
            <person name="Grigoriev I.V."/>
            <person name="Spatafora J.W."/>
            <person name="Barlow D."/>
            <person name="Biffinger J."/>
            <person name="Kelley-Loughnane N."/>
            <person name="Varaljay V.A."/>
            <person name="Crookes-Goodson W.J."/>
        </authorList>
    </citation>
    <scope>NUCLEOTIDE SEQUENCE</scope>
    <source>
        <strain evidence="2">5307AH</strain>
    </source>
</reference>
<dbReference type="EMBL" id="JAODAN010000010">
    <property type="protein sequence ID" value="KAK1921680.1"/>
    <property type="molecule type" value="Genomic_DNA"/>
</dbReference>
<gene>
    <name evidence="2" type="ORF">DB88DRAFT_498852</name>
</gene>
<dbReference type="Pfam" id="PF00293">
    <property type="entry name" value="NUDIX"/>
    <property type="match status" value="1"/>
</dbReference>
<protein>
    <submittedName>
        <fullName evidence="2">NUDIX hydrolase domain-like protein</fullName>
    </submittedName>
</protein>
<comment type="caution">
    <text evidence="2">The sequence shown here is derived from an EMBL/GenBank/DDBJ whole genome shotgun (WGS) entry which is preliminary data.</text>
</comment>
<dbReference type="AlphaFoldDB" id="A0AAD9CUC7"/>
<evidence type="ECO:0000259" key="1">
    <source>
        <dbReference type="PROSITE" id="PS51462"/>
    </source>
</evidence>
<keyword evidence="3" id="KW-1185">Reference proteome</keyword>
<accession>A0AAD9CUC7</accession>
<keyword evidence="2" id="KW-0378">Hydrolase</keyword>